<dbReference type="SUPFAM" id="SSF53335">
    <property type="entry name" value="S-adenosyl-L-methionine-dependent methyltransferases"/>
    <property type="match status" value="1"/>
</dbReference>
<evidence type="ECO:0000256" key="1">
    <source>
        <dbReference type="ARBA" id="ARBA00011975"/>
    </source>
</evidence>
<keyword evidence="4" id="KW-0949">S-adenosyl-L-methionine</keyword>
<dbReference type="Gene3D" id="3.40.50.150">
    <property type="entry name" value="Vaccinia Virus protein VP39"/>
    <property type="match status" value="1"/>
</dbReference>
<dbReference type="GO" id="GO:0003677">
    <property type="term" value="F:DNA binding"/>
    <property type="evidence" value="ECO:0007669"/>
    <property type="project" value="TreeGrafter"/>
</dbReference>
<comment type="caution">
    <text evidence="5">The sequence shown here is derived from an EMBL/GenBank/DDBJ whole genome shotgun (WGS) entry which is preliminary data.</text>
</comment>
<gene>
    <name evidence="5" type="ORF">S01H1_51633</name>
</gene>
<evidence type="ECO:0000256" key="4">
    <source>
        <dbReference type="ARBA" id="ARBA00022691"/>
    </source>
</evidence>
<dbReference type="PANTHER" id="PTHR10629">
    <property type="entry name" value="CYTOSINE-SPECIFIC METHYLTRANSFERASE"/>
    <property type="match status" value="1"/>
</dbReference>
<proteinExistence type="predicted"/>
<dbReference type="GO" id="GO:0044027">
    <property type="term" value="P:negative regulation of gene expression via chromosomal CpG island methylation"/>
    <property type="evidence" value="ECO:0007669"/>
    <property type="project" value="TreeGrafter"/>
</dbReference>
<dbReference type="EC" id="2.1.1.37" evidence="1"/>
<name>X0W1L9_9ZZZZ</name>
<dbReference type="Pfam" id="PF00145">
    <property type="entry name" value="DNA_methylase"/>
    <property type="match status" value="1"/>
</dbReference>
<sequence>MTDWKIWGILWLKMAEEKPKAIDLFCGCGGLTLGLKQAGFEVVGAVEIDSLVVKTYKANHPEVKVWEQDITGLTVYRVKRNLGLRRGELDLLAG</sequence>
<keyword evidence="3" id="KW-0808">Transferase</keyword>
<evidence type="ECO:0000313" key="5">
    <source>
        <dbReference type="EMBL" id="GAG24689.1"/>
    </source>
</evidence>
<dbReference type="EMBL" id="BARS01033325">
    <property type="protein sequence ID" value="GAG24689.1"/>
    <property type="molecule type" value="Genomic_DNA"/>
</dbReference>
<dbReference type="PANTHER" id="PTHR10629:SF52">
    <property type="entry name" value="DNA (CYTOSINE-5)-METHYLTRANSFERASE 1"/>
    <property type="match status" value="1"/>
</dbReference>
<dbReference type="AlphaFoldDB" id="X0W1L9"/>
<dbReference type="GO" id="GO:0003886">
    <property type="term" value="F:DNA (cytosine-5-)-methyltransferase activity"/>
    <property type="evidence" value="ECO:0007669"/>
    <property type="project" value="UniProtKB-EC"/>
</dbReference>
<feature type="non-terminal residue" evidence="5">
    <location>
        <position position="94"/>
    </location>
</feature>
<accession>X0W1L9</accession>
<keyword evidence="2" id="KW-0489">Methyltransferase</keyword>
<evidence type="ECO:0000256" key="2">
    <source>
        <dbReference type="ARBA" id="ARBA00022603"/>
    </source>
</evidence>
<dbReference type="InterPro" id="IPR029063">
    <property type="entry name" value="SAM-dependent_MTases_sf"/>
</dbReference>
<protein>
    <recommendedName>
        <fullName evidence="1">DNA (cytosine-5-)-methyltransferase</fullName>
        <ecNumber evidence="1">2.1.1.37</ecNumber>
    </recommendedName>
</protein>
<dbReference type="GO" id="GO:0032259">
    <property type="term" value="P:methylation"/>
    <property type="evidence" value="ECO:0007669"/>
    <property type="project" value="UniProtKB-KW"/>
</dbReference>
<dbReference type="InterPro" id="IPR001525">
    <property type="entry name" value="C5_MeTfrase"/>
</dbReference>
<reference evidence="5" key="1">
    <citation type="journal article" date="2014" name="Front. Microbiol.">
        <title>High frequency of phylogenetically diverse reductive dehalogenase-homologous genes in deep subseafloor sedimentary metagenomes.</title>
        <authorList>
            <person name="Kawai M."/>
            <person name="Futagami T."/>
            <person name="Toyoda A."/>
            <person name="Takaki Y."/>
            <person name="Nishi S."/>
            <person name="Hori S."/>
            <person name="Arai W."/>
            <person name="Tsubouchi T."/>
            <person name="Morono Y."/>
            <person name="Uchiyama I."/>
            <person name="Ito T."/>
            <person name="Fujiyama A."/>
            <person name="Inagaki F."/>
            <person name="Takami H."/>
        </authorList>
    </citation>
    <scope>NUCLEOTIDE SEQUENCE</scope>
    <source>
        <strain evidence="5">Expedition CK06-06</strain>
    </source>
</reference>
<dbReference type="InterPro" id="IPR050390">
    <property type="entry name" value="C5-Methyltransferase"/>
</dbReference>
<organism evidence="5">
    <name type="scientific">marine sediment metagenome</name>
    <dbReference type="NCBI Taxonomy" id="412755"/>
    <lineage>
        <taxon>unclassified sequences</taxon>
        <taxon>metagenomes</taxon>
        <taxon>ecological metagenomes</taxon>
    </lineage>
</organism>
<evidence type="ECO:0000256" key="3">
    <source>
        <dbReference type="ARBA" id="ARBA00022679"/>
    </source>
</evidence>